<comment type="caution">
    <text evidence="2">The sequence shown here is derived from an EMBL/GenBank/DDBJ whole genome shotgun (WGS) entry which is preliminary data.</text>
</comment>
<name>A0AAV0LRS3_9ROSI</name>
<dbReference type="InterPro" id="IPR012337">
    <property type="entry name" value="RNaseH-like_sf"/>
</dbReference>
<gene>
    <name evidence="2" type="ORF">LITE_LOCUS24975</name>
</gene>
<dbReference type="InterPro" id="IPR036397">
    <property type="entry name" value="RNaseH_sf"/>
</dbReference>
<dbReference type="EMBL" id="CAMGYJ010000006">
    <property type="protein sequence ID" value="CAI0436181.1"/>
    <property type="molecule type" value="Genomic_DNA"/>
</dbReference>
<dbReference type="GO" id="GO:0004523">
    <property type="term" value="F:RNA-DNA hybrid ribonuclease activity"/>
    <property type="evidence" value="ECO:0007669"/>
    <property type="project" value="InterPro"/>
</dbReference>
<keyword evidence="3" id="KW-1185">Reference proteome</keyword>
<accession>A0AAV0LRS3</accession>
<dbReference type="InterPro" id="IPR002156">
    <property type="entry name" value="RNaseH_domain"/>
</dbReference>
<dbReference type="PANTHER" id="PTHR47723:SF13">
    <property type="entry name" value="PUTATIVE-RELATED"/>
    <property type="match status" value="1"/>
</dbReference>
<dbReference type="Proteomes" id="UP001154282">
    <property type="component" value="Unassembled WGS sequence"/>
</dbReference>
<dbReference type="GO" id="GO:0003676">
    <property type="term" value="F:nucleic acid binding"/>
    <property type="evidence" value="ECO:0007669"/>
    <property type="project" value="InterPro"/>
</dbReference>
<sequence>MAQLLSLSPASTSCGGVVRGDDGRFIKAFTANLGGGSITRAELAGIAHGLRFAWEEGIRKVVLQTDSCTARTLIEKATPQHPHYSCVAEIRQWLARHWLVRIEHVFREANFVADHLASIGHSVPIGVHAIHNPSNTLLYWLYFDTLGIQTPRFVSS</sequence>
<proteinExistence type="predicted"/>
<protein>
    <recommendedName>
        <fullName evidence="1">RNase H type-1 domain-containing protein</fullName>
    </recommendedName>
</protein>
<feature type="domain" description="RNase H type-1" evidence="1">
    <location>
        <begin position="12"/>
        <end position="118"/>
    </location>
</feature>
<dbReference type="InterPro" id="IPR044730">
    <property type="entry name" value="RNase_H-like_dom_plant"/>
</dbReference>
<dbReference type="AlphaFoldDB" id="A0AAV0LRS3"/>
<evidence type="ECO:0000313" key="3">
    <source>
        <dbReference type="Proteomes" id="UP001154282"/>
    </source>
</evidence>
<dbReference type="SUPFAM" id="SSF53098">
    <property type="entry name" value="Ribonuclease H-like"/>
    <property type="match status" value="1"/>
</dbReference>
<dbReference type="Gene3D" id="3.30.420.10">
    <property type="entry name" value="Ribonuclease H-like superfamily/Ribonuclease H"/>
    <property type="match status" value="1"/>
</dbReference>
<dbReference type="CDD" id="cd06222">
    <property type="entry name" value="RNase_H_like"/>
    <property type="match status" value="1"/>
</dbReference>
<reference evidence="2" key="1">
    <citation type="submission" date="2022-08" db="EMBL/GenBank/DDBJ databases">
        <authorList>
            <person name="Gutierrez-Valencia J."/>
        </authorList>
    </citation>
    <scope>NUCLEOTIDE SEQUENCE</scope>
</reference>
<dbReference type="Pfam" id="PF13456">
    <property type="entry name" value="RVT_3"/>
    <property type="match status" value="1"/>
</dbReference>
<organism evidence="2 3">
    <name type="scientific">Linum tenue</name>
    <dbReference type="NCBI Taxonomy" id="586396"/>
    <lineage>
        <taxon>Eukaryota</taxon>
        <taxon>Viridiplantae</taxon>
        <taxon>Streptophyta</taxon>
        <taxon>Embryophyta</taxon>
        <taxon>Tracheophyta</taxon>
        <taxon>Spermatophyta</taxon>
        <taxon>Magnoliopsida</taxon>
        <taxon>eudicotyledons</taxon>
        <taxon>Gunneridae</taxon>
        <taxon>Pentapetalae</taxon>
        <taxon>rosids</taxon>
        <taxon>fabids</taxon>
        <taxon>Malpighiales</taxon>
        <taxon>Linaceae</taxon>
        <taxon>Linum</taxon>
    </lineage>
</organism>
<evidence type="ECO:0000259" key="1">
    <source>
        <dbReference type="Pfam" id="PF13456"/>
    </source>
</evidence>
<dbReference type="PANTHER" id="PTHR47723">
    <property type="entry name" value="OS05G0353850 PROTEIN"/>
    <property type="match status" value="1"/>
</dbReference>
<evidence type="ECO:0000313" key="2">
    <source>
        <dbReference type="EMBL" id="CAI0436181.1"/>
    </source>
</evidence>
<dbReference type="InterPro" id="IPR053151">
    <property type="entry name" value="RNase_H-like"/>
</dbReference>